<feature type="domain" description="Pyrimidine/purine nucleotide 5'-monophosphate nucleosidase C-terminal" evidence="4">
    <location>
        <begin position="337"/>
        <end position="455"/>
    </location>
</feature>
<organism evidence="6 7">
    <name type="scientific">Kistimonas scapharcae</name>
    <dbReference type="NCBI Taxonomy" id="1036133"/>
    <lineage>
        <taxon>Bacteria</taxon>
        <taxon>Pseudomonadati</taxon>
        <taxon>Pseudomonadota</taxon>
        <taxon>Gammaproteobacteria</taxon>
        <taxon>Oceanospirillales</taxon>
        <taxon>Endozoicomonadaceae</taxon>
        <taxon>Kistimonas</taxon>
    </lineage>
</organism>
<dbReference type="PANTHER" id="PTHR43393">
    <property type="entry name" value="CYTOKININ RIBOSIDE 5'-MONOPHOSPHATE PHOSPHORIBOHYDROLASE"/>
    <property type="match status" value="1"/>
</dbReference>
<dbReference type="Pfam" id="PF03641">
    <property type="entry name" value="Lysine_decarbox"/>
    <property type="match status" value="1"/>
</dbReference>
<dbReference type="EC" id="3.2.2.4" evidence="2"/>
<dbReference type="InterPro" id="IPR037153">
    <property type="entry name" value="PpnN-like_sf"/>
</dbReference>
<gene>
    <name evidence="6" type="primary">ppnN</name>
    <name evidence="6" type="ORF">GCM10023116_30440</name>
</gene>
<dbReference type="Pfam" id="PF14793">
    <property type="entry name" value="DUF4478"/>
    <property type="match status" value="1"/>
</dbReference>
<protein>
    <recommendedName>
        <fullName evidence="3">AMP nucleosidase</fullName>
        <ecNumber evidence="2">3.2.2.4</ecNumber>
    </recommendedName>
    <alternativeName>
        <fullName evidence="3">AMP nucleosidase</fullName>
    </alternativeName>
</protein>
<dbReference type="Gene3D" id="3.40.50.450">
    <property type="match status" value="1"/>
</dbReference>
<keyword evidence="7" id="KW-1185">Reference proteome</keyword>
<dbReference type="RefSeq" id="WP_345196999.1">
    <property type="nucleotide sequence ID" value="NZ_BAABFL010000419.1"/>
</dbReference>
<dbReference type="PANTHER" id="PTHR43393:SF1">
    <property type="entry name" value="PYRIMIDINE_PURINE NUCLEOTIDE 5'-MONOPHOSPHATE NUCLEOSIDASE"/>
    <property type="match status" value="1"/>
</dbReference>
<sequence length="457" mass="50962">MGHCDTVTTIVNPTGSMNVLSSHEVSKLQDTSKTGLYTLFRQCALAVLNCESEKDNAHELMAEHEDFDIRIIQEPRGLKLELINAPACAFVNKKLILGVKENLFSVLRDILYVFSEMEEQGLFELNEPRDVTNLVFEILRHARAFIPKQPPNIVVCWGGHSIGREEYLYTKVVGYQMGLRGLDICTGCGPGAMKGPMKGAYIGHAKQRISKGRFIGLTEPGIIAAESPNPIVNELVIMPDIEKRLEAFVRLGHGIVVFPGGPGTAEEILYILGVMLHDKNRKIPFPLVFTGPKNAAEYFQRIDEFIGATLGKEAQALYEIIIDDPAAVAETMKSGLDKVTRFRRASKDAYYFNWELTIERSFQETFEPTHESMAALTLTHDMPPSELAANLRRAMSGIVAGNIKESGIKTIQQHGPFRLSGEPELMQRIDELLSSFVAQHRMKLPGSHYEPCYVIDN</sequence>
<accession>A0ABP8V4M5</accession>
<dbReference type="InterPro" id="IPR052341">
    <property type="entry name" value="LOG_family_nucleotidases"/>
</dbReference>
<dbReference type="InterPro" id="IPR049788">
    <property type="entry name" value="PpnN"/>
</dbReference>
<reference evidence="7" key="1">
    <citation type="journal article" date="2019" name="Int. J. Syst. Evol. Microbiol.">
        <title>The Global Catalogue of Microorganisms (GCM) 10K type strain sequencing project: providing services to taxonomists for standard genome sequencing and annotation.</title>
        <authorList>
            <consortium name="The Broad Institute Genomics Platform"/>
            <consortium name="The Broad Institute Genome Sequencing Center for Infectious Disease"/>
            <person name="Wu L."/>
            <person name="Ma J."/>
        </authorList>
    </citation>
    <scope>NUCLEOTIDE SEQUENCE [LARGE SCALE GENOMIC DNA]</scope>
    <source>
        <strain evidence="7">JCM 17805</strain>
    </source>
</reference>
<proteinExistence type="predicted"/>
<evidence type="ECO:0000259" key="5">
    <source>
        <dbReference type="Pfam" id="PF14793"/>
    </source>
</evidence>
<evidence type="ECO:0000256" key="3">
    <source>
        <dbReference type="ARBA" id="ARBA00031983"/>
    </source>
</evidence>
<dbReference type="Gene3D" id="3.30.1850.10">
    <property type="entry name" value="MoCo carrier protein-like"/>
    <property type="match status" value="1"/>
</dbReference>
<evidence type="ECO:0000313" key="6">
    <source>
        <dbReference type="EMBL" id="GAA4650761.1"/>
    </source>
</evidence>
<dbReference type="NCBIfam" id="NF038390">
    <property type="entry name" value="Nsidase_PpnN"/>
    <property type="match status" value="1"/>
</dbReference>
<dbReference type="Pfam" id="PF11892">
    <property type="entry name" value="PpnN_C"/>
    <property type="match status" value="1"/>
</dbReference>
<evidence type="ECO:0000256" key="2">
    <source>
        <dbReference type="ARBA" id="ARBA00011985"/>
    </source>
</evidence>
<evidence type="ECO:0000313" key="7">
    <source>
        <dbReference type="Proteomes" id="UP001500604"/>
    </source>
</evidence>
<dbReference type="EMBL" id="BAABFL010000419">
    <property type="protein sequence ID" value="GAA4650761.1"/>
    <property type="molecule type" value="Genomic_DNA"/>
</dbReference>
<comment type="catalytic activity">
    <reaction evidence="1">
        <text>AMP + H2O = D-ribose 5-phosphate + adenine</text>
        <dbReference type="Rhea" id="RHEA:20129"/>
        <dbReference type="ChEBI" id="CHEBI:15377"/>
        <dbReference type="ChEBI" id="CHEBI:16708"/>
        <dbReference type="ChEBI" id="CHEBI:78346"/>
        <dbReference type="ChEBI" id="CHEBI:456215"/>
        <dbReference type="EC" id="3.2.2.4"/>
    </reaction>
</comment>
<dbReference type="InterPro" id="IPR021826">
    <property type="entry name" value="PpnN_C"/>
</dbReference>
<dbReference type="Proteomes" id="UP001500604">
    <property type="component" value="Unassembled WGS sequence"/>
</dbReference>
<dbReference type="SUPFAM" id="SSF102405">
    <property type="entry name" value="MCP/YpsA-like"/>
    <property type="match status" value="1"/>
</dbReference>
<comment type="caution">
    <text evidence="6">The sequence shown here is derived from an EMBL/GenBank/DDBJ whole genome shotgun (WGS) entry which is preliminary data.</text>
</comment>
<evidence type="ECO:0000259" key="4">
    <source>
        <dbReference type="Pfam" id="PF11892"/>
    </source>
</evidence>
<feature type="domain" description="Pyrimidine/purine nucleotide 5'-monophosphate nucleosidase N-terminal" evidence="5">
    <location>
        <begin position="10"/>
        <end position="116"/>
    </location>
</feature>
<dbReference type="InterPro" id="IPR031100">
    <property type="entry name" value="LOG_fam"/>
</dbReference>
<dbReference type="InterPro" id="IPR027820">
    <property type="entry name" value="PpnN_N"/>
</dbReference>
<evidence type="ECO:0000256" key="1">
    <source>
        <dbReference type="ARBA" id="ARBA00000274"/>
    </source>
</evidence>
<name>A0ABP8V4M5_9GAMM</name>